<organism evidence="1 2">
    <name type="scientific">Thiorhodococcus minor</name>
    <dbReference type="NCBI Taxonomy" id="57489"/>
    <lineage>
        <taxon>Bacteria</taxon>
        <taxon>Pseudomonadati</taxon>
        <taxon>Pseudomonadota</taxon>
        <taxon>Gammaproteobacteria</taxon>
        <taxon>Chromatiales</taxon>
        <taxon>Chromatiaceae</taxon>
        <taxon>Thiorhodococcus</taxon>
    </lineage>
</organism>
<accession>A0A6M0K567</accession>
<dbReference type="RefSeq" id="WP_164455119.1">
    <property type="nucleotide sequence ID" value="NZ_JAAIJQ010000088.1"/>
</dbReference>
<reference evidence="1 2" key="1">
    <citation type="submission" date="2020-02" db="EMBL/GenBank/DDBJ databases">
        <title>Genome sequences of Thiorhodococcus mannitoliphagus and Thiorhodococcus minor, purple sulfur photosynthetic bacteria in the gammaproteobacterial family, Chromatiaceae.</title>
        <authorList>
            <person name="Aviles F.A."/>
            <person name="Meyer T.E."/>
            <person name="Kyndt J.A."/>
        </authorList>
    </citation>
    <scope>NUCLEOTIDE SEQUENCE [LARGE SCALE GENOMIC DNA]</scope>
    <source>
        <strain evidence="1 2">DSM 11518</strain>
    </source>
</reference>
<comment type="caution">
    <text evidence="1">The sequence shown here is derived from an EMBL/GenBank/DDBJ whole genome shotgun (WGS) entry which is preliminary data.</text>
</comment>
<dbReference type="EMBL" id="JAAIJQ010000088">
    <property type="protein sequence ID" value="NEV64404.1"/>
    <property type="molecule type" value="Genomic_DNA"/>
</dbReference>
<sequence>MEQRSNAQNQLQLTDLGAVRVGAPELHGPEPQATRPGLDLERIEPPIVDLQVIELSAD</sequence>
<name>A0A6M0K567_9GAMM</name>
<evidence type="ECO:0000313" key="2">
    <source>
        <dbReference type="Proteomes" id="UP000483379"/>
    </source>
</evidence>
<proteinExistence type="predicted"/>
<dbReference type="AlphaFoldDB" id="A0A6M0K567"/>
<dbReference type="Proteomes" id="UP000483379">
    <property type="component" value="Unassembled WGS sequence"/>
</dbReference>
<protein>
    <submittedName>
        <fullName evidence="1">Uncharacterized protein</fullName>
    </submittedName>
</protein>
<evidence type="ECO:0000313" key="1">
    <source>
        <dbReference type="EMBL" id="NEV64404.1"/>
    </source>
</evidence>
<keyword evidence="2" id="KW-1185">Reference proteome</keyword>
<gene>
    <name evidence="1" type="ORF">G3446_21400</name>
</gene>